<feature type="transmembrane region" description="Helical" evidence="1">
    <location>
        <begin position="411"/>
        <end position="438"/>
    </location>
</feature>
<reference evidence="3" key="1">
    <citation type="journal article" date="2017" name="Int J Environ Stud">
        <title>Does the Miocene-Pliocene relict legume Oxytropis triphylla form nitrogen-fixing nodules with a combination of bacterial strains?</title>
        <authorList>
            <person name="Safronova V."/>
            <person name="Belimov A."/>
            <person name="Sazanova A."/>
            <person name="Kuznetsova I."/>
            <person name="Popova J."/>
            <person name="Andronov E."/>
            <person name="Verkhozina A."/>
            <person name="Tikhonovich I."/>
        </authorList>
    </citation>
    <scope>NUCLEOTIDE SEQUENCE [LARGE SCALE GENOMIC DNA]</scope>
    <source>
        <strain evidence="3">Tri-38</strain>
    </source>
</reference>
<dbReference type="RefSeq" id="WP_100000447.1">
    <property type="nucleotide sequence ID" value="NZ_CP017940.1"/>
</dbReference>
<feature type="transmembrane region" description="Helical" evidence="1">
    <location>
        <begin position="25"/>
        <end position="49"/>
    </location>
</feature>
<feature type="transmembrane region" description="Helical" evidence="1">
    <location>
        <begin position="154"/>
        <end position="174"/>
    </location>
</feature>
<dbReference type="PANTHER" id="PTHR34219">
    <property type="entry name" value="IRON-REGULATED INNER MEMBRANE PROTEIN-RELATED"/>
    <property type="match status" value="1"/>
</dbReference>
<dbReference type="EMBL" id="MZMT01000049">
    <property type="protein sequence ID" value="PIO43002.1"/>
    <property type="molecule type" value="Genomic_DNA"/>
</dbReference>
<dbReference type="Pfam" id="PF03929">
    <property type="entry name" value="PepSY_TM"/>
    <property type="match status" value="1"/>
</dbReference>
<feature type="transmembrane region" description="Helical" evidence="1">
    <location>
        <begin position="370"/>
        <end position="391"/>
    </location>
</feature>
<evidence type="ECO:0000313" key="3">
    <source>
        <dbReference type="Proteomes" id="UP000232163"/>
    </source>
</evidence>
<evidence type="ECO:0000256" key="1">
    <source>
        <dbReference type="SAM" id="Phobius"/>
    </source>
</evidence>
<dbReference type="AlphaFoldDB" id="A0A2N9VU34"/>
<organism evidence="2 3">
    <name type="scientific">Phyllobacterium zundukense</name>
    <dbReference type="NCBI Taxonomy" id="1867719"/>
    <lineage>
        <taxon>Bacteria</taxon>
        <taxon>Pseudomonadati</taxon>
        <taxon>Pseudomonadota</taxon>
        <taxon>Alphaproteobacteria</taxon>
        <taxon>Hyphomicrobiales</taxon>
        <taxon>Phyllobacteriaceae</taxon>
        <taxon>Phyllobacterium</taxon>
    </lineage>
</organism>
<dbReference type="PANTHER" id="PTHR34219:SF1">
    <property type="entry name" value="PEPSY DOMAIN-CONTAINING PROTEIN"/>
    <property type="match status" value="1"/>
</dbReference>
<sequence length="454" mass="49219">MTVSSLASEKPNDISLSLYRAIWRWHFFAGLLVIPFMLNLAITGSLYLFKDEIDNTAFAYRNVVQPRGEALAPSLLTDDAKAAIPGAKVLRYRAPTVPTQSARVTVGTNTGNVLVFVDPYSGSVLGKVGEKEEFNWVVKKIHSLDYFGFAFNRIVEAVGGLALILVVTGFYLWWPRKQTGGVISVRGTPDKRVFWRDVHAVTGATAGALIFFLAITGMPWSGYWGDKVNVTLSSAGLGYPAQLWDDVPVSKIPTKDVLTHAGWTVESAPVPTSTPSDTAQPIGLDQVVASANAAGMAPGFEVSLPSGKKGVYTAAIFPDDIAKQRTIHFDQYTGKPLVDLKFADYGAGARAIEFGIGVHQGEYLGLANQIVMLMTCLAIVLTSLSAVVMWWRRRPSGRLGVPPMPSQKSVFVTLKLIILGFGILFPLTGFAILAMLVLDQLVTRIPSPLKRVFS</sequence>
<keyword evidence="1" id="KW-1133">Transmembrane helix</keyword>
<evidence type="ECO:0000313" key="2">
    <source>
        <dbReference type="EMBL" id="PIO43002.1"/>
    </source>
</evidence>
<keyword evidence="1" id="KW-0472">Membrane</keyword>
<accession>A0A2N9VU34</accession>
<dbReference type="InterPro" id="IPR005625">
    <property type="entry name" value="PepSY-ass_TM"/>
</dbReference>
<proteinExistence type="predicted"/>
<dbReference type="Proteomes" id="UP000232163">
    <property type="component" value="Unassembled WGS sequence"/>
</dbReference>
<dbReference type="KEGG" id="pht:BLM14_16600"/>
<protein>
    <recommendedName>
        <fullName evidence="4">PepSY domain-containing protein</fullName>
    </recommendedName>
</protein>
<keyword evidence="3" id="KW-1185">Reference proteome</keyword>
<name>A0A2N9VU34_9HYPH</name>
<evidence type="ECO:0008006" key="4">
    <source>
        <dbReference type="Google" id="ProtNLM"/>
    </source>
</evidence>
<dbReference type="OrthoDB" id="9791166at2"/>
<feature type="transmembrane region" description="Helical" evidence="1">
    <location>
        <begin position="194"/>
        <end position="215"/>
    </location>
</feature>
<keyword evidence="1" id="KW-0812">Transmembrane</keyword>
<comment type="caution">
    <text evidence="2">The sequence shown here is derived from an EMBL/GenBank/DDBJ whole genome shotgun (WGS) entry which is preliminary data.</text>
</comment>
<gene>
    <name evidence="2" type="ORF">B5P45_21495</name>
</gene>